<dbReference type="OrthoDB" id="5392974at2759"/>
<dbReference type="RefSeq" id="XP_040780458.1">
    <property type="nucleotide sequence ID" value="XM_040919937.1"/>
</dbReference>
<protein>
    <submittedName>
        <fullName evidence="3">Uncharacterized protein</fullName>
    </submittedName>
</protein>
<accession>A0A9P4YAV4</accession>
<evidence type="ECO:0000313" key="4">
    <source>
        <dbReference type="Proteomes" id="UP000803844"/>
    </source>
</evidence>
<feature type="region of interest" description="Disordered" evidence="1">
    <location>
        <begin position="141"/>
        <end position="185"/>
    </location>
</feature>
<evidence type="ECO:0000256" key="1">
    <source>
        <dbReference type="SAM" id="MobiDB-lite"/>
    </source>
</evidence>
<dbReference type="GeneID" id="63837066"/>
<keyword evidence="4" id="KW-1185">Reference proteome</keyword>
<comment type="caution">
    <text evidence="3">The sequence shown here is derived from an EMBL/GenBank/DDBJ whole genome shotgun (WGS) entry which is preliminary data.</text>
</comment>
<keyword evidence="2" id="KW-0472">Membrane</keyword>
<proteinExistence type="predicted"/>
<feature type="transmembrane region" description="Helical" evidence="2">
    <location>
        <begin position="413"/>
        <end position="438"/>
    </location>
</feature>
<gene>
    <name evidence="3" type="ORF">M406DRAFT_325004</name>
</gene>
<evidence type="ECO:0000313" key="3">
    <source>
        <dbReference type="EMBL" id="KAF3769497.1"/>
    </source>
</evidence>
<organism evidence="3 4">
    <name type="scientific">Cryphonectria parasitica (strain ATCC 38755 / EP155)</name>
    <dbReference type="NCBI Taxonomy" id="660469"/>
    <lineage>
        <taxon>Eukaryota</taxon>
        <taxon>Fungi</taxon>
        <taxon>Dikarya</taxon>
        <taxon>Ascomycota</taxon>
        <taxon>Pezizomycotina</taxon>
        <taxon>Sordariomycetes</taxon>
        <taxon>Sordariomycetidae</taxon>
        <taxon>Diaporthales</taxon>
        <taxon>Cryphonectriaceae</taxon>
        <taxon>Cryphonectria-Endothia species complex</taxon>
        <taxon>Cryphonectria</taxon>
    </lineage>
</organism>
<evidence type="ECO:0000256" key="2">
    <source>
        <dbReference type="SAM" id="Phobius"/>
    </source>
</evidence>
<name>A0A9P4YAV4_CRYP1</name>
<dbReference type="Proteomes" id="UP000803844">
    <property type="component" value="Unassembled WGS sequence"/>
</dbReference>
<reference evidence="3" key="1">
    <citation type="journal article" date="2020" name="Phytopathology">
        <title>Genome sequence of the chestnut blight fungus Cryphonectria parasitica EP155: A fundamental resource for an archetypical invasive plant pathogen.</title>
        <authorList>
            <person name="Crouch J.A."/>
            <person name="Dawe A."/>
            <person name="Aerts A."/>
            <person name="Barry K."/>
            <person name="Churchill A.C.L."/>
            <person name="Grimwood J."/>
            <person name="Hillman B."/>
            <person name="Milgroom M.G."/>
            <person name="Pangilinan J."/>
            <person name="Smith M."/>
            <person name="Salamov A."/>
            <person name="Schmutz J."/>
            <person name="Yadav J."/>
            <person name="Grigoriev I.V."/>
            <person name="Nuss D."/>
        </authorList>
    </citation>
    <scope>NUCLEOTIDE SEQUENCE</scope>
    <source>
        <strain evidence="3">EP155</strain>
    </source>
</reference>
<sequence length="464" mass="52858">MAIPLFLVLLCPSSLNHHRAHRTLEHQPCLLSELEDRQWFKQGTDVEVVQIGGHRTLTTYRDSCATRRRPYHDSQDLHGDSTLSFGEGLLVSRPLSLKLFFLPACNNESSTASPNFSTPLDILSIGQERLGLKISSAAVKNHDNDEDSVSPTASPRRSKRITPPSRQGKPLTSVDEHGIIKKQSQQGRSLKSWTWEARYIRSSTQILADAQTTVYFLVNFPSKLQKRITDIIRSMEALAKNPLFMDTLIIDEVIAYYRDAIKSHRSQLLALNDDDSKGTEMSIKLEELAANWRTILQDVHGIRAHIHQLQDLVRSREGQSQARASSVSGRSSFNQHTRQKSSEVFGPQAAEILELQHSTCEFWTRCVTMYLERTTDRAKNSVQRNSASVSTLALSFLSTIFFSPDGLFLAITYWWWILATLIVPLTFIVMHLWFETLAKNTRLLRRRKTQQPQQLEDLVETEMD</sequence>
<keyword evidence="2" id="KW-1133">Transmembrane helix</keyword>
<dbReference type="EMBL" id="MU032344">
    <property type="protein sequence ID" value="KAF3769497.1"/>
    <property type="molecule type" value="Genomic_DNA"/>
</dbReference>
<keyword evidence="2" id="KW-0812">Transmembrane</keyword>
<dbReference type="AlphaFoldDB" id="A0A9P4YAV4"/>